<feature type="region of interest" description="Disordered" evidence="1">
    <location>
        <begin position="1"/>
        <end position="25"/>
    </location>
</feature>
<feature type="region of interest" description="Disordered" evidence="1">
    <location>
        <begin position="41"/>
        <end position="77"/>
    </location>
</feature>
<accession>A0AAV0XIB9</accession>
<keyword evidence="3" id="KW-1185">Reference proteome</keyword>
<name>A0AAV0XIB9_9HEMI</name>
<protein>
    <submittedName>
        <fullName evidence="2">Uncharacterized protein</fullName>
    </submittedName>
</protein>
<gene>
    <name evidence="2" type="ORF">MEUPH1_LOCUS22657</name>
</gene>
<evidence type="ECO:0000313" key="3">
    <source>
        <dbReference type="Proteomes" id="UP001160148"/>
    </source>
</evidence>
<comment type="caution">
    <text evidence="2">The sequence shown here is derived from an EMBL/GenBank/DDBJ whole genome shotgun (WGS) entry which is preliminary data.</text>
</comment>
<sequence length="77" mass="8924">MNENYYEKRQASPGETRRSILRNPARVNSEGGEWVDTLITVDHPTRATQPNPGNWGERKKTRRRIVNDAKSSKTRDE</sequence>
<evidence type="ECO:0000313" key="2">
    <source>
        <dbReference type="EMBL" id="CAI6368279.1"/>
    </source>
</evidence>
<reference evidence="2 3" key="1">
    <citation type="submission" date="2023-01" db="EMBL/GenBank/DDBJ databases">
        <authorList>
            <person name="Whitehead M."/>
        </authorList>
    </citation>
    <scope>NUCLEOTIDE SEQUENCE [LARGE SCALE GENOMIC DNA]</scope>
</reference>
<evidence type="ECO:0000256" key="1">
    <source>
        <dbReference type="SAM" id="MobiDB-lite"/>
    </source>
</evidence>
<organism evidence="2 3">
    <name type="scientific">Macrosiphum euphorbiae</name>
    <name type="common">potato aphid</name>
    <dbReference type="NCBI Taxonomy" id="13131"/>
    <lineage>
        <taxon>Eukaryota</taxon>
        <taxon>Metazoa</taxon>
        <taxon>Ecdysozoa</taxon>
        <taxon>Arthropoda</taxon>
        <taxon>Hexapoda</taxon>
        <taxon>Insecta</taxon>
        <taxon>Pterygota</taxon>
        <taxon>Neoptera</taxon>
        <taxon>Paraneoptera</taxon>
        <taxon>Hemiptera</taxon>
        <taxon>Sternorrhyncha</taxon>
        <taxon>Aphidomorpha</taxon>
        <taxon>Aphidoidea</taxon>
        <taxon>Aphididae</taxon>
        <taxon>Macrosiphini</taxon>
        <taxon>Macrosiphum</taxon>
    </lineage>
</organism>
<dbReference type="AlphaFoldDB" id="A0AAV0XIB9"/>
<feature type="compositionally biased region" description="Basic and acidic residues" evidence="1">
    <location>
        <begin position="65"/>
        <end position="77"/>
    </location>
</feature>
<dbReference type="EMBL" id="CARXXK010000005">
    <property type="protein sequence ID" value="CAI6368279.1"/>
    <property type="molecule type" value="Genomic_DNA"/>
</dbReference>
<proteinExistence type="predicted"/>
<feature type="compositionally biased region" description="Basic and acidic residues" evidence="1">
    <location>
        <begin position="1"/>
        <end position="18"/>
    </location>
</feature>
<dbReference type="Proteomes" id="UP001160148">
    <property type="component" value="Unassembled WGS sequence"/>
</dbReference>